<dbReference type="HOGENOM" id="CLU_180839_0_0_9"/>
<dbReference type="AlphaFoldDB" id="A0A0B6AM53"/>
<evidence type="ECO:0000313" key="2">
    <source>
        <dbReference type="Proteomes" id="UP000031829"/>
    </source>
</evidence>
<proteinExistence type="predicted"/>
<name>A0A0B6AM53_PRIM2</name>
<protein>
    <recommendedName>
        <fullName evidence="3">YxiC</fullName>
    </recommendedName>
</protein>
<evidence type="ECO:0008006" key="3">
    <source>
        <dbReference type="Google" id="ProtNLM"/>
    </source>
</evidence>
<evidence type="ECO:0000313" key="1">
    <source>
        <dbReference type="EMBL" id="AJI20889.1"/>
    </source>
</evidence>
<gene>
    <name evidence="1" type="ORF">BG04_5235</name>
</gene>
<organism evidence="1 2">
    <name type="scientific">Priestia megaterium (strain ATCC 14581 / DSM 32 / CCUG 1817 / JCM 2506 / NBRC 15308 / NCIMB 9376 / NCTC 10342 / NRRL B-14308 / VKM B-512 / Ford 19)</name>
    <name type="common">Bacillus megaterium</name>
    <dbReference type="NCBI Taxonomy" id="1348623"/>
    <lineage>
        <taxon>Bacteria</taxon>
        <taxon>Bacillati</taxon>
        <taxon>Bacillota</taxon>
        <taxon>Bacilli</taxon>
        <taxon>Bacillales</taxon>
        <taxon>Bacillaceae</taxon>
        <taxon>Priestia</taxon>
    </lineage>
</organism>
<dbReference type="Pfam" id="PF17279">
    <property type="entry name" value="DUF5344"/>
    <property type="match status" value="1"/>
</dbReference>
<dbReference type="KEGG" id="bmeg:BG04_5235"/>
<reference evidence="1 2" key="1">
    <citation type="journal article" date="2015" name="Genome Announc.">
        <title>Complete genome sequences for 35 biothreat assay-relevant bacillus species.</title>
        <authorList>
            <person name="Johnson S.L."/>
            <person name="Daligault H.E."/>
            <person name="Davenport K.W."/>
            <person name="Jaissle J."/>
            <person name="Frey K.G."/>
            <person name="Ladner J.T."/>
            <person name="Broomall S.M."/>
            <person name="Bishop-Lilly K.A."/>
            <person name="Bruce D.C."/>
            <person name="Gibbons H.S."/>
            <person name="Coyne S.R."/>
            <person name="Lo C.C."/>
            <person name="Meincke L."/>
            <person name="Munk A.C."/>
            <person name="Koroleva G.I."/>
            <person name="Rosenzweig C.N."/>
            <person name="Palacios G.F."/>
            <person name="Redden C.L."/>
            <person name="Minogue T.D."/>
            <person name="Chain P.S."/>
        </authorList>
    </citation>
    <scope>NUCLEOTIDE SEQUENCE [LARGE SCALE GENOMIC DNA]</scope>
    <source>
        <strain evidence="2">ATCC 14581 / DSM 32 / JCM 2506 / NBRC 15308 / NCIMB 9376 / NCTC 10342 / NRRL B-14308 / VKM B-512</strain>
    </source>
</reference>
<dbReference type="EMBL" id="CP009920">
    <property type="protein sequence ID" value="AJI20889.1"/>
    <property type="molecule type" value="Genomic_DNA"/>
</dbReference>
<accession>A0A0B6AM53</accession>
<dbReference type="GeneID" id="93643189"/>
<dbReference type="RefSeq" id="WP_028412986.1">
    <property type="nucleotide sequence ID" value="NZ_BCVB01000010.1"/>
</dbReference>
<dbReference type="Proteomes" id="UP000031829">
    <property type="component" value="Chromosome"/>
</dbReference>
<dbReference type="InterPro" id="IPR046318">
    <property type="entry name" value="DUF5344"/>
</dbReference>
<sequence length="90" mass="9956">MADEIKVIDGEINRTLSDLSAAAQQFQPLFPFHVGSGQELEVLDELNQLNQQLQTLIVDYKQTLLDDLNATKKSVQSIKEADEKAANAAK</sequence>